<dbReference type="OMA" id="RVWVAQE"/>
<dbReference type="VEuPathDB" id="FungiDB:MGYG_07666"/>
<protein>
    <recommendedName>
        <fullName evidence="3">Restriction endonuclease domain-containing protein</fullName>
    </recommendedName>
</protein>
<accession>E4V3T6</accession>
<evidence type="ECO:0000313" key="2">
    <source>
        <dbReference type="Proteomes" id="UP000002669"/>
    </source>
</evidence>
<dbReference type="eggNOG" id="ENOG502T6QT">
    <property type="taxonomic scope" value="Eukaryota"/>
</dbReference>
<name>E4V3T6_ARTGP</name>
<dbReference type="GeneID" id="10025664"/>
<dbReference type="RefSeq" id="XP_003170423.1">
    <property type="nucleotide sequence ID" value="XM_003170375.1"/>
</dbReference>
<keyword evidence="2" id="KW-1185">Reference proteome</keyword>
<proteinExistence type="predicted"/>
<evidence type="ECO:0000313" key="1">
    <source>
        <dbReference type="EMBL" id="EFR04660.1"/>
    </source>
</evidence>
<dbReference type="InParanoid" id="E4V3T6"/>
<dbReference type="HOGENOM" id="CLU_058490_3_1_1"/>
<evidence type="ECO:0008006" key="3">
    <source>
        <dbReference type="Google" id="ProtNLM"/>
    </source>
</evidence>
<sequence>MPRLGGTSKPHCVAPSSSSLLIGLPEGTPQIKYTNMGKLGSCFLIVVGVPSTILQDYDTEYPNRGPLLSANIREGILILKTKAKAPHEILAHRLAFYLMIGISNMSLEDEIDGTGTARFTNRTGTFVKQPDASFTPDGREWPILVVETGLSEKGSKLAIDARRWLESEGSEPKVAITAYIDQTGPQITFDKWEHESEPQRVTHSSTLRGDIVEKVIVIRHNGITEVAGDMTIL</sequence>
<dbReference type="OrthoDB" id="4172081at2759"/>
<reference evidence="2" key="1">
    <citation type="journal article" date="2012" name="MBio">
        <title>Comparative genome analysis of Trichophyton rubrum and related dermatophytes reveals candidate genes involved in infection.</title>
        <authorList>
            <person name="Martinez D.A."/>
            <person name="Oliver B.G."/>
            <person name="Graeser Y."/>
            <person name="Goldberg J.M."/>
            <person name="Li W."/>
            <person name="Martinez-Rossi N.M."/>
            <person name="Monod M."/>
            <person name="Shelest E."/>
            <person name="Barton R.C."/>
            <person name="Birch E."/>
            <person name="Brakhage A.A."/>
            <person name="Chen Z."/>
            <person name="Gurr S.J."/>
            <person name="Heiman D."/>
            <person name="Heitman J."/>
            <person name="Kosti I."/>
            <person name="Rossi A."/>
            <person name="Saif S."/>
            <person name="Samalova M."/>
            <person name="Saunders C.W."/>
            <person name="Shea T."/>
            <person name="Summerbell R.C."/>
            <person name="Xu J."/>
            <person name="Young S."/>
            <person name="Zeng Q."/>
            <person name="Birren B.W."/>
            <person name="Cuomo C.A."/>
            <person name="White T.C."/>
        </authorList>
    </citation>
    <scope>NUCLEOTIDE SEQUENCE [LARGE SCALE GENOMIC DNA]</scope>
    <source>
        <strain evidence="2">ATCC MYA-4604 / CBS 118893</strain>
    </source>
</reference>
<dbReference type="AlphaFoldDB" id="E4V3T6"/>
<dbReference type="EMBL" id="DS989828">
    <property type="protein sequence ID" value="EFR04660.1"/>
    <property type="molecule type" value="Genomic_DNA"/>
</dbReference>
<gene>
    <name evidence="1" type="ORF">MGYG_07666</name>
</gene>
<dbReference type="Proteomes" id="UP000002669">
    <property type="component" value="Unassembled WGS sequence"/>
</dbReference>
<organism evidence="2">
    <name type="scientific">Arthroderma gypseum (strain ATCC MYA-4604 / CBS 118893)</name>
    <name type="common">Microsporum gypseum</name>
    <dbReference type="NCBI Taxonomy" id="535722"/>
    <lineage>
        <taxon>Eukaryota</taxon>
        <taxon>Fungi</taxon>
        <taxon>Dikarya</taxon>
        <taxon>Ascomycota</taxon>
        <taxon>Pezizomycotina</taxon>
        <taxon>Eurotiomycetes</taxon>
        <taxon>Eurotiomycetidae</taxon>
        <taxon>Onygenales</taxon>
        <taxon>Arthrodermataceae</taxon>
        <taxon>Nannizzia</taxon>
    </lineage>
</organism>